<feature type="region of interest" description="Disordered" evidence="1">
    <location>
        <begin position="964"/>
        <end position="989"/>
    </location>
</feature>
<gene>
    <name evidence="3" type="primary">sprA</name>
    <name evidence="3" type="ORF">ENK44_01875</name>
</gene>
<feature type="region of interest" description="Disordered" evidence="1">
    <location>
        <begin position="1671"/>
        <end position="1710"/>
    </location>
</feature>
<dbReference type="NCBIfam" id="TIGR04189">
    <property type="entry name" value="surface_SprA"/>
    <property type="match status" value="2"/>
</dbReference>
<dbReference type="Proteomes" id="UP000885779">
    <property type="component" value="Unassembled WGS sequence"/>
</dbReference>
<proteinExistence type="predicted"/>
<feature type="region of interest" description="Disordered" evidence="1">
    <location>
        <begin position="1103"/>
        <end position="1122"/>
    </location>
</feature>
<dbReference type="InterPro" id="IPR026377">
    <property type="entry name" value="Cell_surface_SprA"/>
</dbReference>
<name>A0A7V4TYB7_CALAY</name>
<evidence type="ECO:0000256" key="1">
    <source>
        <dbReference type="SAM" id="MobiDB-lite"/>
    </source>
</evidence>
<dbReference type="InterPro" id="IPR025684">
    <property type="entry name" value="SprA_N_dom"/>
</dbReference>
<sequence>MFVHGQVGLKMPQPPRVVDLFETKPIGLERIAVDSTLFHVKSNQYKRSVRMDSTAQFISVQEVLDHTDLYLPAVVDLETYIRLRLQFDTRQLWRKTILENFKKKEEAGGGAITLDIPFRIRSKTFTRIFGSDRIGLRVTGNISFDLSGRTEQRSGSAISALENQNTFSPRFKQTQQFTVEGHIGDKVTVSVEQNSEAVTDIENTLKLRYKGDEDEIIQSIEAGNIGLNLPSTRYVIFGGSNKGLFGLKTTMKIGNLHFTGIASLEKGQQQELTISGSATESEHKIRDIDFIKNRYFFVDMPYHDWYEYGLVDNPQTWTYPPGSDIVQIDVWKSVPQTDPDKRFGVAVVNPTDYWDPNNRYKNINIDDFVNEDGKVVKRYFKLMDPSEYTVDRYRGFIALKQAANTQDVIAVAYAISKRQTDPNVPIVGTLQEDLADSNQVVFLKLIKPDNLQPAYKDVWPLMMRNVYSLGGTKIQKEGFDLKILYNVNGDEENTPEGSDKTFLNRLGLDRLDTNGEIIENGDDKVDLNPMNINFADGILIFPILNPFNPDRNGPWKDAMPDKYRVNVYNLSNSNTPAFLDSSKFDMIVTSKSTKSTFDLGFYVLEGSEEVTLGGRKLTRDKDYMIDYFSGQLTLLSPEAKRASSNISIKYERANLFQLDKKTIFGGRLEYRFWDDGFIGLTALYLNKSTLDQRVRVGQEPFENFVWDINAAFKFKPRFLTKMVDALPFIETNAESQFNVETEFAQVIPNPNTLNSESTGDNNGVAYIDDFESSKRTTTLGIRYRTWTAASPPVVFPKLGVVDDVAAYKARGRIAWFNPYNQFLIQEIWPNRDVNAQTGQTTDVLGVDFWREPGSDPDSAWVGFMRSTVSFPDQQKTKYIEVMVLGNKGTMHIDIGRISEDWYLGESYTPSHGRVMGKGVLNHEDFNLNELLDEGEDVGVDGLANPEGDPFDDWKEVDRERDIYDGINGTEGNSNTREARYPDTEDLDGDGQLSTTNAYYEYSFSLDTTDLEAKKWIRGTTSKGWRLFRIPLKDFTRIIGNPDPNFQQILNFRIWFSDLPEERNRIYIAAIDFVGNEWEEVGISPADTNNFVRADSLFKLETANTEENAEDTETTEGYHSPPGVSGIRDRITKALSKEQSLVMRFLYLEGNHKAEAKKTLYNPLDMSNYERLKMFIHGDRNLPDKPPPDGSDSSKIRFYMRFGSDANNYYEYGQDVYAHWSPLNNVDINLDELSAIKFDDSLRVLTAEKRIFLKHLSDVPGGYFKAVGNPSIKTIRYFIFGILNRDFQPAQGEIWLDELRLSDVRKINATALRLQSSLKLADFISLNAQWESKEADFHNVSDQFGKGNTDERQSYSGKVYLGKILPADWDISFPVDARASFSRSIPKYFPRSDKLTNYQNPNVKDKIESLLGIREIPKEIEEQATKSQIFGIGTTIRKRSKSKNWLLRATVDQLLIDADYAAKKSSSWNVKFNNSEQIKETIKYSIPFAKDNYFMPFKWAAKIPLLKVFADQKLFYTPNKVDMSLAINDTRSASQKKATNPDGDNVEYEIKKVTDLNTNRTLSTSYRMLGSLNFSYSRNHRTDADYVGLTHKQLLEEIISRGNFGKETNISQSFRMDFKPDIVKWLKTDFSFSSGFQYQLSNGYRYKNSSNKVEKRLSLTFSPGSFLKFIYNPSKGKKSSSRSRGRPRRGSKTGEKNVEKDKKSDKEKSGESRIKKSLMVLYNAFSSWKSIKATLTINDNVNNKYLKGIPNWQYQFGLTDDPGIGQDSTLLDQNVNLIGPVLSSRMSLRTSTSLDIMKNVRINLTHDYSQSDNTSEYGRIRSGSRQRTFFIYGDNPMLDYKGFDSDIRGFIPDWSVQVTGLEKLPLFSTFAKSLSLDHSRSGKLQENLKVNLDGIYGPTNSSFSSNWQPLIGFNLRTPWDINANFRWANTTSYSFSSTGGATKTETSSITFSLNYALSAGFKIPIPVWPFKGKTFKNEINFSLTFDASSNKTYQKQFDAKDFVEKQNNKSWKLRPSATYRFSSRVQGSLFYETGASENKISGKYSYNEFGINVNIAIRD</sequence>
<dbReference type="EMBL" id="DRQG01000019">
    <property type="protein sequence ID" value="HGY54428.1"/>
    <property type="molecule type" value="Genomic_DNA"/>
</dbReference>
<accession>A0A7V4TYB7</accession>
<feature type="compositionally biased region" description="Basic and acidic residues" evidence="1">
    <location>
        <begin position="1691"/>
        <end position="1710"/>
    </location>
</feature>
<comment type="caution">
    <text evidence="3">The sequence shown here is derived from an EMBL/GenBank/DDBJ whole genome shotgun (WGS) entry which is preliminary data.</text>
</comment>
<feature type="compositionally biased region" description="Basic residues" evidence="1">
    <location>
        <begin position="1674"/>
        <end position="1690"/>
    </location>
</feature>
<evidence type="ECO:0000259" key="2">
    <source>
        <dbReference type="Pfam" id="PF14349"/>
    </source>
</evidence>
<protein>
    <submittedName>
        <fullName evidence="3">Cell surface protein SprA</fullName>
    </submittedName>
</protein>
<organism evidence="3">
    <name type="scientific">Caldithrix abyssi</name>
    <dbReference type="NCBI Taxonomy" id="187145"/>
    <lineage>
        <taxon>Bacteria</taxon>
        <taxon>Pseudomonadati</taxon>
        <taxon>Calditrichota</taxon>
        <taxon>Calditrichia</taxon>
        <taxon>Calditrichales</taxon>
        <taxon>Calditrichaceae</taxon>
        <taxon>Caldithrix</taxon>
    </lineage>
</organism>
<feature type="domain" description="Gliding motility protein SprA N-terminal" evidence="2">
    <location>
        <begin position="954"/>
        <end position="1392"/>
    </location>
</feature>
<dbReference type="Pfam" id="PF14349">
    <property type="entry name" value="SprA_N"/>
    <property type="match status" value="1"/>
</dbReference>
<evidence type="ECO:0000313" key="3">
    <source>
        <dbReference type="EMBL" id="HGY54428.1"/>
    </source>
</evidence>
<reference evidence="3" key="1">
    <citation type="journal article" date="2020" name="mSystems">
        <title>Genome- and Community-Level Interaction Insights into Carbon Utilization and Element Cycling Functions of Hydrothermarchaeota in Hydrothermal Sediment.</title>
        <authorList>
            <person name="Zhou Z."/>
            <person name="Liu Y."/>
            <person name="Xu W."/>
            <person name="Pan J."/>
            <person name="Luo Z.H."/>
            <person name="Li M."/>
        </authorList>
    </citation>
    <scope>NUCLEOTIDE SEQUENCE [LARGE SCALE GENOMIC DNA]</scope>
    <source>
        <strain evidence="3">HyVt-577</strain>
    </source>
</reference>